<accession>A0A0D9NL75</accession>
<dbReference type="AlphaFoldDB" id="A0A0D9NL75"/>
<gene>
    <name evidence="2" type="ORF">H634G_11432</name>
</gene>
<keyword evidence="3" id="KW-1185">Reference proteome</keyword>
<proteinExistence type="predicted"/>
<sequence>MDSSHSGSEMNRKEPVCGLKPNERKRKRQCSLEAEYSLVEKLPPEILIKMLRYLAYEGLIYLSTLSRSLLKKVDPSIASRCDKCIFVLKAETEFNQHQPNEQNPLGNFGCYCCYTVQIPGSFGEIEKATFFPEGITAHPQRMCERCKADQQAAGITPILEGRSSITDSQRVGIEYSCEVCLAVLSSLKYTWTLKSGLANNKKRLLQNYTPDHWRTEESRKTPQPGSD</sequence>
<dbReference type="EMBL" id="KE384895">
    <property type="protein sequence ID" value="KJK73375.1"/>
    <property type="molecule type" value="Genomic_DNA"/>
</dbReference>
<evidence type="ECO:0000313" key="3">
    <source>
        <dbReference type="Proteomes" id="UP000054544"/>
    </source>
</evidence>
<dbReference type="PROSITE" id="PS50181">
    <property type="entry name" value="FBOX"/>
    <property type="match status" value="1"/>
</dbReference>
<organism evidence="2 3">
    <name type="scientific">Metarhizium anisopliae BRIP 53293</name>
    <dbReference type="NCBI Taxonomy" id="1291518"/>
    <lineage>
        <taxon>Eukaryota</taxon>
        <taxon>Fungi</taxon>
        <taxon>Dikarya</taxon>
        <taxon>Ascomycota</taxon>
        <taxon>Pezizomycotina</taxon>
        <taxon>Sordariomycetes</taxon>
        <taxon>Hypocreomycetidae</taxon>
        <taxon>Hypocreales</taxon>
        <taxon>Clavicipitaceae</taxon>
        <taxon>Metarhizium</taxon>
    </lineage>
</organism>
<reference evidence="3" key="1">
    <citation type="journal article" date="2014" name="BMC Genomics">
        <title>The genome sequence of the biocontrol fungus Metarhizium anisopliae and comparative genomics of Metarhizium species.</title>
        <authorList>
            <person name="Pattemore J.A."/>
            <person name="Hane J.K."/>
            <person name="Williams A.H."/>
            <person name="Wilson B.A."/>
            <person name="Stodart B.J."/>
            <person name="Ash G.J."/>
        </authorList>
    </citation>
    <scope>NUCLEOTIDE SEQUENCE [LARGE SCALE GENOMIC DNA]</scope>
    <source>
        <strain evidence="3">BRIP 53293</strain>
    </source>
</reference>
<name>A0A0D9NL75_METAN</name>
<protein>
    <recommendedName>
        <fullName evidence="1">F-box domain-containing protein</fullName>
    </recommendedName>
</protein>
<dbReference type="STRING" id="1291518.A0A0D9NL75"/>
<dbReference type="Proteomes" id="UP000054544">
    <property type="component" value="Unassembled WGS sequence"/>
</dbReference>
<evidence type="ECO:0000259" key="1">
    <source>
        <dbReference type="PROSITE" id="PS50181"/>
    </source>
</evidence>
<evidence type="ECO:0000313" key="2">
    <source>
        <dbReference type="EMBL" id="KJK73375.1"/>
    </source>
</evidence>
<dbReference type="InterPro" id="IPR001810">
    <property type="entry name" value="F-box_dom"/>
</dbReference>
<feature type="domain" description="F-box" evidence="1">
    <location>
        <begin position="36"/>
        <end position="80"/>
    </location>
</feature>